<keyword evidence="6" id="KW-1185">Reference proteome</keyword>
<dbReference type="Gene3D" id="3.80.10.10">
    <property type="entry name" value="Ribonuclease Inhibitor"/>
    <property type="match status" value="1"/>
</dbReference>
<keyword evidence="2" id="KW-0677">Repeat</keyword>
<evidence type="ECO:0000256" key="2">
    <source>
        <dbReference type="ARBA" id="ARBA00022737"/>
    </source>
</evidence>
<dbReference type="PROSITE" id="PS51450">
    <property type="entry name" value="LRR"/>
    <property type="match status" value="3"/>
</dbReference>
<dbReference type="SMART" id="SM00364">
    <property type="entry name" value="LRR_BAC"/>
    <property type="match status" value="7"/>
</dbReference>
<dbReference type="PANTHER" id="PTHR48051:SF1">
    <property type="entry name" value="RAS SUPPRESSOR PROTEIN 1"/>
    <property type="match status" value="1"/>
</dbReference>
<sequence length="445" mass="48372">MKQRMTLNKRKAGCFCVQPVNANGQNPVRGKNSQAFCVVAGTTSDSMGGGTSKQGAASTIEPRSVREPANAGGNELPKPPKAIKDVKLYISSFKDEALELSHASGSDFTGTLTKHKLAVLKQIPPEIFVLCHLKELNVSANDIHVLDPAIANLEALTKLDISQNHLSELPDALCELPNLTSLIVSENELVSLPKTIGNLKALTQIIAFKNGITTLPDSIDGCIALEEINFYNNKLTELGPGFFKLANLVELNIAGNALTQLDPIPNLVRLKRCAAYFNRLRSFPDLNHCKELTQVQLYRNQIKELPDLSNLPSLTEVDVNTNLLRQIPESLCTGNANMRMLNLRKNRLVELPSCIGHLTSLEILNLGGNAISSPVPDSIAQLPALVSFLFDDSNLTVLPLALLGLHALVRVDVGRRIDKSDATTTKVMAQLEAICVANRGWLKET</sequence>
<evidence type="ECO:0000259" key="4">
    <source>
        <dbReference type="Pfam" id="PF23598"/>
    </source>
</evidence>
<dbReference type="GeneID" id="19951577"/>
<feature type="domain" description="Disease resistance R13L4/SHOC-2-like LRR" evidence="4">
    <location>
        <begin position="128"/>
        <end position="205"/>
    </location>
</feature>
<dbReference type="EMBL" id="JH767168">
    <property type="protein sequence ID" value="EQC31687.1"/>
    <property type="molecule type" value="Genomic_DNA"/>
</dbReference>
<evidence type="ECO:0000256" key="1">
    <source>
        <dbReference type="ARBA" id="ARBA00022614"/>
    </source>
</evidence>
<feature type="region of interest" description="Disordered" evidence="3">
    <location>
        <begin position="44"/>
        <end position="79"/>
    </location>
</feature>
<evidence type="ECO:0000313" key="5">
    <source>
        <dbReference type="EMBL" id="EQC31687.1"/>
    </source>
</evidence>
<dbReference type="OrthoDB" id="28578at2759"/>
<dbReference type="AlphaFoldDB" id="T0RNQ9"/>
<gene>
    <name evidence="5" type="ORF">SDRG_10850</name>
</gene>
<dbReference type="Pfam" id="PF23598">
    <property type="entry name" value="LRR_14"/>
    <property type="match status" value="1"/>
</dbReference>
<dbReference type="InterPro" id="IPR055414">
    <property type="entry name" value="LRR_R13L4/SHOC2-like"/>
</dbReference>
<dbReference type="SUPFAM" id="SSF52058">
    <property type="entry name" value="L domain-like"/>
    <property type="match status" value="1"/>
</dbReference>
<dbReference type="STRING" id="1156394.T0RNQ9"/>
<dbReference type="InterPro" id="IPR001611">
    <property type="entry name" value="Leu-rich_rpt"/>
</dbReference>
<dbReference type="Pfam" id="PF12799">
    <property type="entry name" value="LRR_4"/>
    <property type="match status" value="1"/>
</dbReference>
<keyword evidence="1" id="KW-0433">Leucine-rich repeat</keyword>
<dbReference type="InterPro" id="IPR003591">
    <property type="entry name" value="Leu-rich_rpt_typical-subtyp"/>
</dbReference>
<dbReference type="InterPro" id="IPR050216">
    <property type="entry name" value="LRR_domain-containing"/>
</dbReference>
<dbReference type="Pfam" id="PF13855">
    <property type="entry name" value="LRR_8"/>
    <property type="match status" value="1"/>
</dbReference>
<evidence type="ECO:0000256" key="3">
    <source>
        <dbReference type="SAM" id="MobiDB-lite"/>
    </source>
</evidence>
<dbReference type="eggNOG" id="KOG0619">
    <property type="taxonomic scope" value="Eukaryota"/>
</dbReference>
<protein>
    <recommendedName>
        <fullName evidence="4">Disease resistance R13L4/SHOC-2-like LRR domain-containing protein</fullName>
    </recommendedName>
</protein>
<name>T0RNQ9_SAPDV</name>
<reference evidence="5 6" key="1">
    <citation type="submission" date="2012-04" db="EMBL/GenBank/DDBJ databases">
        <title>The Genome Sequence of Saprolegnia declina VS20.</title>
        <authorList>
            <consortium name="The Broad Institute Genome Sequencing Platform"/>
            <person name="Russ C."/>
            <person name="Nusbaum C."/>
            <person name="Tyler B."/>
            <person name="van West P."/>
            <person name="Dieguez-Uribeondo J."/>
            <person name="de Bruijn I."/>
            <person name="Tripathy S."/>
            <person name="Jiang R."/>
            <person name="Young S.K."/>
            <person name="Zeng Q."/>
            <person name="Gargeya S."/>
            <person name="Fitzgerald M."/>
            <person name="Haas B."/>
            <person name="Abouelleil A."/>
            <person name="Alvarado L."/>
            <person name="Arachchi H.M."/>
            <person name="Berlin A."/>
            <person name="Chapman S.B."/>
            <person name="Goldberg J."/>
            <person name="Griggs A."/>
            <person name="Gujja S."/>
            <person name="Hansen M."/>
            <person name="Howarth C."/>
            <person name="Imamovic A."/>
            <person name="Larimer J."/>
            <person name="McCowen C."/>
            <person name="Montmayeur A."/>
            <person name="Murphy C."/>
            <person name="Neiman D."/>
            <person name="Pearson M."/>
            <person name="Priest M."/>
            <person name="Roberts A."/>
            <person name="Saif S."/>
            <person name="Shea T."/>
            <person name="Sisk P."/>
            <person name="Sykes S."/>
            <person name="Wortman J."/>
            <person name="Nusbaum C."/>
            <person name="Birren B."/>
        </authorList>
    </citation>
    <scope>NUCLEOTIDE SEQUENCE [LARGE SCALE GENOMIC DNA]</scope>
    <source>
        <strain evidence="5 6">VS20</strain>
    </source>
</reference>
<dbReference type="PANTHER" id="PTHR48051">
    <property type="match status" value="1"/>
</dbReference>
<dbReference type="GO" id="GO:0005737">
    <property type="term" value="C:cytoplasm"/>
    <property type="evidence" value="ECO:0007669"/>
    <property type="project" value="TreeGrafter"/>
</dbReference>
<proteinExistence type="predicted"/>
<dbReference type="VEuPathDB" id="FungiDB:SDRG_10850"/>
<dbReference type="Proteomes" id="UP000030762">
    <property type="component" value="Unassembled WGS sequence"/>
</dbReference>
<dbReference type="InParanoid" id="T0RNQ9"/>
<dbReference type="InterPro" id="IPR025875">
    <property type="entry name" value="Leu-rich_rpt_4"/>
</dbReference>
<dbReference type="SMART" id="SM00369">
    <property type="entry name" value="LRR_TYP"/>
    <property type="match status" value="8"/>
</dbReference>
<organism evidence="5 6">
    <name type="scientific">Saprolegnia diclina (strain VS20)</name>
    <dbReference type="NCBI Taxonomy" id="1156394"/>
    <lineage>
        <taxon>Eukaryota</taxon>
        <taxon>Sar</taxon>
        <taxon>Stramenopiles</taxon>
        <taxon>Oomycota</taxon>
        <taxon>Saprolegniomycetes</taxon>
        <taxon>Saprolegniales</taxon>
        <taxon>Saprolegniaceae</taxon>
        <taxon>Saprolegnia</taxon>
    </lineage>
</organism>
<dbReference type="RefSeq" id="XP_008615086.1">
    <property type="nucleotide sequence ID" value="XM_008616864.1"/>
</dbReference>
<accession>T0RNQ9</accession>
<evidence type="ECO:0000313" key="6">
    <source>
        <dbReference type="Proteomes" id="UP000030762"/>
    </source>
</evidence>
<dbReference type="InterPro" id="IPR032675">
    <property type="entry name" value="LRR_dom_sf"/>
</dbReference>
<dbReference type="OMA" id="RMDDPET"/>